<gene>
    <name evidence="1" type="ORF">THAOC_24510</name>
</gene>
<proteinExistence type="predicted"/>
<reference evidence="1 2" key="1">
    <citation type="journal article" date="2012" name="Genome Biol.">
        <title>Genome and low-iron response of an oceanic diatom adapted to chronic iron limitation.</title>
        <authorList>
            <person name="Lommer M."/>
            <person name="Specht M."/>
            <person name="Roy A.S."/>
            <person name="Kraemer L."/>
            <person name="Andreson R."/>
            <person name="Gutowska M.A."/>
            <person name="Wolf J."/>
            <person name="Bergner S.V."/>
            <person name="Schilhabel M.B."/>
            <person name="Klostermeier U.C."/>
            <person name="Beiko R.G."/>
            <person name="Rosenstiel P."/>
            <person name="Hippler M."/>
            <person name="Laroche J."/>
        </authorList>
    </citation>
    <scope>NUCLEOTIDE SEQUENCE [LARGE SCALE GENOMIC DNA]</scope>
    <source>
        <strain evidence="1 2">CCMP1005</strain>
    </source>
</reference>
<evidence type="ECO:0000313" key="1">
    <source>
        <dbReference type="EMBL" id="EJK55726.1"/>
    </source>
</evidence>
<organism evidence="1 2">
    <name type="scientific">Thalassiosira oceanica</name>
    <name type="common">Marine diatom</name>
    <dbReference type="NCBI Taxonomy" id="159749"/>
    <lineage>
        <taxon>Eukaryota</taxon>
        <taxon>Sar</taxon>
        <taxon>Stramenopiles</taxon>
        <taxon>Ochrophyta</taxon>
        <taxon>Bacillariophyta</taxon>
        <taxon>Coscinodiscophyceae</taxon>
        <taxon>Thalassiosirophycidae</taxon>
        <taxon>Thalassiosirales</taxon>
        <taxon>Thalassiosiraceae</taxon>
        <taxon>Thalassiosira</taxon>
    </lineage>
</organism>
<sequence length="104" mass="10835">MMASTLDLFQTTIQMSPSIVRGGRRLGCRDRPPFAVGVRGRLVRLDAAVEMAGSTSAGDEGTASSELSPGVAEVCPHAERESAGTGDVVPAAVPSRRRVVGRVE</sequence>
<name>K0S489_THAOC</name>
<protein>
    <submittedName>
        <fullName evidence="1">Uncharacterized protein</fullName>
    </submittedName>
</protein>
<keyword evidence="2" id="KW-1185">Reference proteome</keyword>
<dbReference type="AlphaFoldDB" id="K0S489"/>
<evidence type="ECO:0000313" key="2">
    <source>
        <dbReference type="Proteomes" id="UP000266841"/>
    </source>
</evidence>
<dbReference type="EMBL" id="AGNL01033363">
    <property type="protein sequence ID" value="EJK55726.1"/>
    <property type="molecule type" value="Genomic_DNA"/>
</dbReference>
<accession>K0S489</accession>
<comment type="caution">
    <text evidence="1">The sequence shown here is derived from an EMBL/GenBank/DDBJ whole genome shotgun (WGS) entry which is preliminary data.</text>
</comment>
<dbReference type="Proteomes" id="UP000266841">
    <property type="component" value="Unassembled WGS sequence"/>
</dbReference>